<name>A0ABV5R157_9ACTN</name>
<proteinExistence type="predicted"/>
<dbReference type="RefSeq" id="WP_382746240.1">
    <property type="nucleotide sequence ID" value="NZ_JBHMCT010000052.1"/>
</dbReference>
<reference evidence="1 2" key="1">
    <citation type="submission" date="2024-09" db="EMBL/GenBank/DDBJ databases">
        <authorList>
            <person name="Sun Q."/>
            <person name="Mori K."/>
        </authorList>
    </citation>
    <scope>NUCLEOTIDE SEQUENCE [LARGE SCALE GENOMIC DNA]</scope>
    <source>
        <strain evidence="1 2">JCM 4414</strain>
    </source>
</reference>
<keyword evidence="2" id="KW-1185">Reference proteome</keyword>
<comment type="caution">
    <text evidence="1">The sequence shown here is derived from an EMBL/GenBank/DDBJ whole genome shotgun (WGS) entry which is preliminary data.</text>
</comment>
<dbReference type="Proteomes" id="UP001589716">
    <property type="component" value="Unassembled WGS sequence"/>
</dbReference>
<organism evidence="1 2">
    <name type="scientific">Streptomyces roseoviridis</name>
    <dbReference type="NCBI Taxonomy" id="67361"/>
    <lineage>
        <taxon>Bacteria</taxon>
        <taxon>Bacillati</taxon>
        <taxon>Actinomycetota</taxon>
        <taxon>Actinomycetes</taxon>
        <taxon>Kitasatosporales</taxon>
        <taxon>Streptomycetaceae</taxon>
        <taxon>Streptomyces</taxon>
    </lineage>
</organism>
<evidence type="ECO:0000313" key="1">
    <source>
        <dbReference type="EMBL" id="MFB9558631.1"/>
    </source>
</evidence>
<protein>
    <recommendedName>
        <fullName evidence="3">Phage head morphogenesis domain-containing protein</fullName>
    </recommendedName>
</protein>
<evidence type="ECO:0000313" key="2">
    <source>
        <dbReference type="Proteomes" id="UP001589716"/>
    </source>
</evidence>
<gene>
    <name evidence="1" type="ORF">ACFFTP_31180</name>
</gene>
<evidence type="ECO:0008006" key="3">
    <source>
        <dbReference type="Google" id="ProtNLM"/>
    </source>
</evidence>
<accession>A0ABV5R157</accession>
<dbReference type="EMBL" id="JBHMCT010000052">
    <property type="protein sequence ID" value="MFB9558631.1"/>
    <property type="molecule type" value="Genomic_DNA"/>
</dbReference>
<sequence>MTTPTRRRPLRARLLALIADATNRLTAAWRVLTRAQTALLDALARIRPGRTAYARIRAVGEAFQRQIAAFDRAAIAFAERWAATDLPAAYREGALTALDHGPLTVRWAWTSRHQAAITTLSAQYYTDLIGRIREAVRRARAFLRDALAAARARLDRYDPARTSRTRLLRDHPLDTVLYAGSSRHPVDAWARAAVAWQAVTTANAGLLRTCADELGADWVEVHDGPDCGWTSHSDADRADGTLRTIQDALAHPAAHPHCQRAFRPRPDVISRPDYAFGGPF</sequence>